<feature type="compositionally biased region" description="Pro residues" evidence="1">
    <location>
        <begin position="273"/>
        <end position="285"/>
    </location>
</feature>
<feature type="region of interest" description="Disordered" evidence="1">
    <location>
        <begin position="266"/>
        <end position="293"/>
    </location>
</feature>
<keyword evidence="4" id="KW-1185">Reference proteome</keyword>
<feature type="domain" description="FHA" evidence="2">
    <location>
        <begin position="28"/>
        <end position="78"/>
    </location>
</feature>
<dbReference type="Pfam" id="PF00498">
    <property type="entry name" value="FHA"/>
    <property type="match status" value="1"/>
</dbReference>
<dbReference type="EMBL" id="LT960614">
    <property type="protein sequence ID" value="SON55884.1"/>
    <property type="molecule type" value="Genomic_DNA"/>
</dbReference>
<dbReference type="AlphaFoldDB" id="A0A2C9D6D6"/>
<dbReference type="KEGG" id="hdi:HDIA_2343"/>
<name>A0A2C9D6D6_9HYPH</name>
<evidence type="ECO:0000313" key="3">
    <source>
        <dbReference type="EMBL" id="SON55884.1"/>
    </source>
</evidence>
<gene>
    <name evidence="3" type="ORF">HDIA_2343</name>
</gene>
<dbReference type="CDD" id="cd00060">
    <property type="entry name" value="FHA"/>
    <property type="match status" value="1"/>
</dbReference>
<dbReference type="OrthoDB" id="273564at2"/>
<evidence type="ECO:0000259" key="2">
    <source>
        <dbReference type="PROSITE" id="PS50006"/>
    </source>
</evidence>
<dbReference type="Pfam" id="PF20232">
    <property type="entry name" value="T6SS_FHA_C"/>
    <property type="match status" value="1"/>
</dbReference>
<evidence type="ECO:0000313" key="4">
    <source>
        <dbReference type="Proteomes" id="UP000223606"/>
    </source>
</evidence>
<accession>A0A2C9D6D6</accession>
<organism evidence="3 4">
    <name type="scientific">Hartmannibacter diazotrophicus</name>
    <dbReference type="NCBI Taxonomy" id="1482074"/>
    <lineage>
        <taxon>Bacteria</taxon>
        <taxon>Pseudomonadati</taxon>
        <taxon>Pseudomonadota</taxon>
        <taxon>Alphaproteobacteria</taxon>
        <taxon>Hyphomicrobiales</taxon>
        <taxon>Pleomorphomonadaceae</taxon>
        <taxon>Hartmannibacter</taxon>
    </lineage>
</organism>
<dbReference type="Proteomes" id="UP000223606">
    <property type="component" value="Chromosome 1"/>
</dbReference>
<sequence length="483" mass="51717">MSIRLRIDNFDTLPDGGPLDFTANARGFDFGRQAGLDWALPDPHRYISGIHGEVRYRDGGYWLTDVSRNGTYVNGAQDRVKSPYRLRDGDKLVVGNYVIAVEISEEDSAGDAGGDYVPSVAPPPGSAHHAGDLDWDFAGPEAAQPMPYQPMPYQPMPQPAQHRPMPPPVQPQTPGDALNDHLAFGKPIPSPAAEPASAAAPAAAQGFGWDVSLPPSSKPAGSSAMPSPAIDAAALWDDKSLGRPMSAAPAMPMPARPVPVNPVPVESAAVEPPGRPLPAAPPPAIRPGSAGSANRSGSDFIAVFCQSAGIPPDVFASREPDDVARELGEAFAVMTNRMIALLRARAAAKTVVKSSSRTMVRPTDNNALKFSPDAAFAFKLMFGLESRAYLGLVDSFNEGFSDIEKHEFATFEAMQKALARLLEDVAPDAIEQDVQASTFANKKAKAWELFVSRWEAKSEMGDNGILDAYLAYFRDFYDESNGR</sequence>
<dbReference type="RefSeq" id="WP_099556332.1">
    <property type="nucleotide sequence ID" value="NZ_LT960614.1"/>
</dbReference>
<dbReference type="InterPro" id="IPR008984">
    <property type="entry name" value="SMAD_FHA_dom_sf"/>
</dbReference>
<dbReference type="SMART" id="SM00240">
    <property type="entry name" value="FHA"/>
    <property type="match status" value="1"/>
</dbReference>
<dbReference type="InterPro" id="IPR046883">
    <property type="entry name" value="T6SS_FHA_C"/>
</dbReference>
<dbReference type="InterPro" id="IPR017735">
    <property type="entry name" value="T6SS_FHA"/>
</dbReference>
<dbReference type="SUPFAM" id="SSF49879">
    <property type="entry name" value="SMAD/FHA domain"/>
    <property type="match status" value="1"/>
</dbReference>
<reference evidence="4" key="1">
    <citation type="submission" date="2017-09" db="EMBL/GenBank/DDBJ databases">
        <title>Genome sequence of Nannocystis excedens DSM 71.</title>
        <authorList>
            <person name="Blom J."/>
        </authorList>
    </citation>
    <scope>NUCLEOTIDE SEQUENCE [LARGE SCALE GENOMIC DNA]</scope>
    <source>
        <strain evidence="4">type strain: E19</strain>
    </source>
</reference>
<protein>
    <submittedName>
        <fullName evidence="3">Type VI secretion system FHA domain protein</fullName>
    </submittedName>
</protein>
<proteinExistence type="predicted"/>
<evidence type="ECO:0000256" key="1">
    <source>
        <dbReference type="SAM" id="MobiDB-lite"/>
    </source>
</evidence>
<dbReference type="Gene3D" id="2.60.200.20">
    <property type="match status" value="1"/>
</dbReference>
<dbReference type="InterPro" id="IPR000253">
    <property type="entry name" value="FHA_dom"/>
</dbReference>
<dbReference type="PROSITE" id="PS50006">
    <property type="entry name" value="FHA_DOMAIN"/>
    <property type="match status" value="1"/>
</dbReference>
<dbReference type="NCBIfam" id="TIGR03354">
    <property type="entry name" value="VI_FHA"/>
    <property type="match status" value="1"/>
</dbReference>